<feature type="transmembrane region" description="Helical" evidence="3">
    <location>
        <begin position="788"/>
        <end position="811"/>
    </location>
</feature>
<dbReference type="Proteomes" id="UP001152759">
    <property type="component" value="Chromosome 3"/>
</dbReference>
<dbReference type="SUPFAM" id="SSF49854">
    <property type="entry name" value="Spermadhesin, CUB domain"/>
    <property type="match status" value="5"/>
</dbReference>
<reference evidence="6" key="1">
    <citation type="submission" date="2021-12" db="EMBL/GenBank/DDBJ databases">
        <authorList>
            <person name="King R."/>
        </authorList>
    </citation>
    <scope>NUCLEOTIDE SEQUENCE</scope>
</reference>
<accession>A0A9P0A7U6</accession>
<sequence>MAQDNRCSSGRSLAVLLSLCFFQFQSAFSGAGEEPLVDSALRPKCDSQFVSVAGGPTNGTFTAPVFENSGGQSVQCVYTFVAAPNQRVEVVFTAFNLRGTPPDGWAIGNLHACIHEYLDVYSEVLQAEAKDLVNSPFGGRYCGDIAPRRRISLYRSVALSFHTDKNFTTADLFAGRYTFFNDTEYQIGNLTGSSPCSFEIHAEAKRQGTIISPTYPGVYPKDLYCSYLFLGKKGQRIRLEFRDFDLFYGGPHCPFDVVKIYDGRTNDSAIIGTYCGQQRNLYIYSSDNEVLVTFETLQRTANTQNRGFKGIFEFSESFVKLDFIVKNDGEHIRGTECDQKILSKKGSNGFVYSPNYPYPYHPKIVCRYFIYGMQDSQNLERVRLEFSLFDIPKGDKGDCSDGYLKIYLKGQETTDSYDKFDHELCGEDTKTSSVVSDGPRLVMIFSSGELQGRGFKAQYIFETEYRVPGTAAPDGSCAFSYQSASKKRGEFNSPRFPGNYPSSTNCTYTFITSINEQVVIIFEQFKVRADSANTSVAQYGFDNCHEDWVEISNLYRDGGVHLIGRYCGATSPGPIESSLGAVGLRIFLRTDAEGVYSGFKARYAFEPAKPMFGDCGQNLSSSDYGVITSPNFPTKYSGPQKGGSRSVCSWFITVRPNHRILLNFDFFFIEGDPPTRGCSAAVIRLWHTLSGLPLEFCGEKPPKDNWQYLSDGNVMKLSFVVADKSVGGEGFRAVWTEVAVAPKTCSEFKCAKNSYCIADNLRCNSVANCGADDSSDEANCYVETPVDWLLISVLGGAGISAIIMLMLCVCCQRKHRHRQRRHHLTRLHSASPGSLRSLAGQQHYCDEIGQRYASVNSV</sequence>
<dbReference type="InterPro" id="IPR002172">
    <property type="entry name" value="LDrepeatLR_classA_rpt"/>
</dbReference>
<dbReference type="Gene3D" id="4.10.400.10">
    <property type="entry name" value="Low-density Lipoprotein Receptor"/>
    <property type="match status" value="1"/>
</dbReference>
<dbReference type="InterPro" id="IPR053207">
    <property type="entry name" value="Non-NMDA_GluR_Accessory"/>
</dbReference>
<dbReference type="AlphaFoldDB" id="A0A9P0A7U6"/>
<feature type="domain" description="CUB" evidence="5">
    <location>
        <begin position="477"/>
        <end position="606"/>
    </location>
</feature>
<evidence type="ECO:0000259" key="5">
    <source>
        <dbReference type="PROSITE" id="PS01180"/>
    </source>
</evidence>
<dbReference type="SMART" id="SM00042">
    <property type="entry name" value="CUB"/>
    <property type="match status" value="5"/>
</dbReference>
<keyword evidence="4" id="KW-0732">Signal</keyword>
<evidence type="ECO:0000313" key="7">
    <source>
        <dbReference type="Proteomes" id="UP001152759"/>
    </source>
</evidence>
<dbReference type="InterPro" id="IPR035914">
    <property type="entry name" value="Sperma_CUB_dom_sf"/>
</dbReference>
<dbReference type="GO" id="GO:0005886">
    <property type="term" value="C:plasma membrane"/>
    <property type="evidence" value="ECO:0007669"/>
    <property type="project" value="TreeGrafter"/>
</dbReference>
<dbReference type="PANTHER" id="PTHR47537:SF6">
    <property type="entry name" value="CUB DOMAIN-CONTAINING PROTEIN"/>
    <property type="match status" value="1"/>
</dbReference>
<dbReference type="Gene3D" id="2.60.120.290">
    <property type="entry name" value="Spermadhesin, CUB domain"/>
    <property type="match status" value="5"/>
</dbReference>
<proteinExistence type="predicted"/>
<evidence type="ECO:0000256" key="2">
    <source>
        <dbReference type="PROSITE-ProRule" id="PRU00059"/>
    </source>
</evidence>
<feature type="domain" description="CUB" evidence="5">
    <location>
        <begin position="615"/>
        <end position="738"/>
    </location>
</feature>
<dbReference type="FunFam" id="2.60.120.290:FF:000005">
    <property type="entry name" value="Procollagen C-endopeptidase enhancer 1"/>
    <property type="match status" value="1"/>
</dbReference>
<gene>
    <name evidence="6" type="ORF">BEMITA_LOCUS5631</name>
</gene>
<protein>
    <recommendedName>
        <fullName evidence="5">CUB domain-containing protein</fullName>
    </recommendedName>
</protein>
<feature type="chain" id="PRO_5040496759" description="CUB domain-containing protein" evidence="4">
    <location>
        <begin position="28"/>
        <end position="858"/>
    </location>
</feature>
<dbReference type="InterPro" id="IPR000859">
    <property type="entry name" value="CUB_dom"/>
</dbReference>
<dbReference type="SMART" id="SM00192">
    <property type="entry name" value="LDLa"/>
    <property type="match status" value="1"/>
</dbReference>
<evidence type="ECO:0000256" key="1">
    <source>
        <dbReference type="ARBA" id="ARBA00023157"/>
    </source>
</evidence>
<keyword evidence="3" id="KW-0812">Transmembrane</keyword>
<dbReference type="SUPFAM" id="SSF57424">
    <property type="entry name" value="LDL receptor-like module"/>
    <property type="match status" value="1"/>
</dbReference>
<dbReference type="Pfam" id="PF00431">
    <property type="entry name" value="CUB"/>
    <property type="match status" value="5"/>
</dbReference>
<keyword evidence="3" id="KW-0472">Membrane</keyword>
<keyword evidence="3" id="KW-1133">Transmembrane helix</keyword>
<comment type="caution">
    <text evidence="2">Lacks conserved residue(s) required for the propagation of feature annotation.</text>
</comment>
<keyword evidence="7" id="KW-1185">Reference proteome</keyword>
<evidence type="ECO:0000256" key="4">
    <source>
        <dbReference type="SAM" id="SignalP"/>
    </source>
</evidence>
<dbReference type="InterPro" id="IPR036055">
    <property type="entry name" value="LDL_receptor-like_sf"/>
</dbReference>
<feature type="signal peptide" evidence="4">
    <location>
        <begin position="1"/>
        <end position="27"/>
    </location>
</feature>
<feature type="domain" description="CUB" evidence="5">
    <location>
        <begin position="45"/>
        <end position="180"/>
    </location>
</feature>
<organism evidence="6 7">
    <name type="scientific">Bemisia tabaci</name>
    <name type="common">Sweetpotato whitefly</name>
    <name type="synonym">Aleurodes tabaci</name>
    <dbReference type="NCBI Taxonomy" id="7038"/>
    <lineage>
        <taxon>Eukaryota</taxon>
        <taxon>Metazoa</taxon>
        <taxon>Ecdysozoa</taxon>
        <taxon>Arthropoda</taxon>
        <taxon>Hexapoda</taxon>
        <taxon>Insecta</taxon>
        <taxon>Pterygota</taxon>
        <taxon>Neoptera</taxon>
        <taxon>Paraneoptera</taxon>
        <taxon>Hemiptera</taxon>
        <taxon>Sternorrhyncha</taxon>
        <taxon>Aleyrodoidea</taxon>
        <taxon>Aleyrodidae</taxon>
        <taxon>Aleyrodinae</taxon>
        <taxon>Bemisia</taxon>
    </lineage>
</organism>
<dbReference type="PROSITE" id="PS01180">
    <property type="entry name" value="CUB"/>
    <property type="match status" value="5"/>
</dbReference>
<dbReference type="CDD" id="cd00041">
    <property type="entry name" value="CUB"/>
    <property type="match status" value="5"/>
</dbReference>
<evidence type="ECO:0000313" key="6">
    <source>
        <dbReference type="EMBL" id="CAH0386522.1"/>
    </source>
</evidence>
<keyword evidence="1" id="KW-1015">Disulfide bond</keyword>
<dbReference type="KEGG" id="btab:109029926"/>
<dbReference type="PANTHER" id="PTHR47537">
    <property type="entry name" value="CUBILIN"/>
    <property type="match status" value="1"/>
</dbReference>
<evidence type="ECO:0000256" key="3">
    <source>
        <dbReference type="SAM" id="Phobius"/>
    </source>
</evidence>
<name>A0A9P0A7U6_BEMTA</name>
<feature type="domain" description="CUB" evidence="5">
    <location>
        <begin position="337"/>
        <end position="462"/>
    </location>
</feature>
<feature type="domain" description="CUB" evidence="5">
    <location>
        <begin position="196"/>
        <end position="315"/>
    </location>
</feature>
<dbReference type="EMBL" id="OU963864">
    <property type="protein sequence ID" value="CAH0386522.1"/>
    <property type="molecule type" value="Genomic_DNA"/>
</dbReference>